<dbReference type="InterPro" id="IPR010352">
    <property type="entry name" value="DUF945"/>
</dbReference>
<gene>
    <name evidence="1" type="ORF">CZ814_00790</name>
</gene>
<evidence type="ECO:0008006" key="3">
    <source>
        <dbReference type="Google" id="ProtNLM"/>
    </source>
</evidence>
<sequence length="438" mass="47485">MLKKILASAGAIAIIACGPLATGQIGQSIYMRAVENYHSPYLSITNKSFERGYLSSNAVSRIELKNQLKAEFAGQGLPTVWLISHHLDNGFLGVKSTSEFVIDKQLLPLVNKIWGKNVAPMKIVTDSGFTGTTHFVMTINPLDYTHDDGVTAISKTAVIKGEFDPENGKSQFSYNLPELMVATPDKENMVVKGINGEGQGQMQGNFWIGHQTFSLEHAKFTAADQHQFIAIDGVNVAMNNTLSQPNDEQNSTAKIQQVTNTNTINVAKLTTLDGQHYQDIAFKLALKDLNYKAISQLAAMEQSSQVAQDPAQIKQAMLALDLLIANGATVDLSQLSVNTPQGKVDAQFLLNIKPGLEHASANMAAVTDQLSGNINIVLPEALVAKEPLLAAKLPVLVKQKIVTKQDGNYQLEVKIIADQLEFSSGAKLPLAMMALFLQ</sequence>
<dbReference type="Pfam" id="PF06097">
    <property type="entry name" value="DUF945"/>
    <property type="match status" value="1"/>
</dbReference>
<dbReference type="OrthoDB" id="5915128at2"/>
<evidence type="ECO:0000313" key="1">
    <source>
        <dbReference type="EMBL" id="SJZ88836.1"/>
    </source>
</evidence>
<dbReference type="EMBL" id="FUWP01000002">
    <property type="protein sequence ID" value="SJZ88836.1"/>
    <property type="molecule type" value="Genomic_DNA"/>
</dbReference>
<organism evidence="1 2">
    <name type="scientific">Photobacterium toruni</name>
    <dbReference type="NCBI Taxonomy" id="1935446"/>
    <lineage>
        <taxon>Bacteria</taxon>
        <taxon>Pseudomonadati</taxon>
        <taxon>Pseudomonadota</taxon>
        <taxon>Gammaproteobacteria</taxon>
        <taxon>Vibrionales</taxon>
        <taxon>Vibrionaceae</taxon>
        <taxon>Photobacterium</taxon>
    </lineage>
</organism>
<dbReference type="Proteomes" id="UP000191116">
    <property type="component" value="Unassembled WGS sequence"/>
</dbReference>
<evidence type="ECO:0000313" key="2">
    <source>
        <dbReference type="Proteomes" id="UP000191116"/>
    </source>
</evidence>
<accession>A0A1T4PCA6</accession>
<dbReference type="RefSeq" id="WP_080173606.1">
    <property type="nucleotide sequence ID" value="NZ_AP024854.1"/>
</dbReference>
<reference evidence="1 2" key="1">
    <citation type="submission" date="2017-02" db="EMBL/GenBank/DDBJ databases">
        <authorList>
            <person name="Peterson S.W."/>
        </authorList>
    </citation>
    <scope>NUCLEOTIDE SEQUENCE [LARGE SCALE GENOMIC DNA]</scope>
    <source>
        <strain evidence="1 2">CECT 9189</strain>
    </source>
</reference>
<protein>
    <recommendedName>
        <fullName evidence="3">DUF945 domain-containing protein</fullName>
    </recommendedName>
</protein>
<dbReference type="PROSITE" id="PS51257">
    <property type="entry name" value="PROKAR_LIPOPROTEIN"/>
    <property type="match status" value="1"/>
</dbReference>
<name>A0A1T4PCA6_9GAMM</name>
<proteinExistence type="predicted"/>
<dbReference type="AlphaFoldDB" id="A0A1T4PCA6"/>